<dbReference type="AlphaFoldDB" id="A0A8I5NSW8"/>
<keyword evidence="2" id="KW-1185">Reference proteome</keyword>
<dbReference type="PANTHER" id="PTHR46254">
    <property type="entry name" value="PROTEIN GVQW1-RELATED"/>
    <property type="match status" value="1"/>
</dbReference>
<evidence type="ECO:0000313" key="2">
    <source>
        <dbReference type="Proteomes" id="UP000028761"/>
    </source>
</evidence>
<sequence>MELWSLALSCRLKCRGTILAQPPPPVFKKFSCLSLSSSWDYRYVPSCPLTFVFLVETGFHHVGQAGLTLLTSGDLASQIVESTDMHHCAKPIFISFLWEGWGRDTYNRK</sequence>
<proteinExistence type="predicted"/>
<protein>
    <submittedName>
        <fullName evidence="1">Uncharacterized protein</fullName>
    </submittedName>
</protein>
<accession>A0A8I5NSW8</accession>
<dbReference type="Proteomes" id="UP000028761">
    <property type="component" value="Chromosome 8"/>
</dbReference>
<organism evidence="1 2">
    <name type="scientific">Papio anubis</name>
    <name type="common">Olive baboon</name>
    <dbReference type="NCBI Taxonomy" id="9555"/>
    <lineage>
        <taxon>Eukaryota</taxon>
        <taxon>Metazoa</taxon>
        <taxon>Chordata</taxon>
        <taxon>Craniata</taxon>
        <taxon>Vertebrata</taxon>
        <taxon>Euteleostomi</taxon>
        <taxon>Mammalia</taxon>
        <taxon>Eutheria</taxon>
        <taxon>Euarchontoglires</taxon>
        <taxon>Primates</taxon>
        <taxon>Haplorrhini</taxon>
        <taxon>Catarrhini</taxon>
        <taxon>Cercopithecidae</taxon>
        <taxon>Cercopithecinae</taxon>
        <taxon>Papio</taxon>
    </lineage>
</organism>
<name>A0A8I5NSW8_PAPAN</name>
<dbReference type="Ensembl" id="ENSPANT00000067801.1">
    <property type="protein sequence ID" value="ENSPANP00000057501.1"/>
    <property type="gene ID" value="ENSPANG00000047417.1"/>
</dbReference>
<reference evidence="1 2" key="1">
    <citation type="submission" date="2012-03" db="EMBL/GenBank/DDBJ databases">
        <title>Whole Genome Assembly of Papio anubis.</title>
        <authorList>
            <person name="Liu Y.L."/>
            <person name="Abraham K.A."/>
            <person name="Akbar H.A."/>
            <person name="Ali S.A."/>
            <person name="Anosike U.A."/>
            <person name="Aqrawi P.A."/>
            <person name="Arias F.A."/>
            <person name="Attaway T.A."/>
            <person name="Awwad R.A."/>
            <person name="Babu C.B."/>
            <person name="Bandaranaike D.B."/>
            <person name="Battles P.B."/>
            <person name="Bell A.B."/>
            <person name="Beltran B.B."/>
            <person name="Berhane-Mersha D.B."/>
            <person name="Bess C.B."/>
            <person name="Bickham C.B."/>
            <person name="Bolden T.B."/>
            <person name="Carter K.C."/>
            <person name="Chau D.C."/>
            <person name="Chavez A.C."/>
            <person name="Clerc-Blankenburg K.C."/>
            <person name="Coyle M.C."/>
            <person name="Dao M.D."/>
            <person name="Davila M.L.D."/>
            <person name="Davy-Carroll L.D."/>
            <person name="Denson S.D."/>
            <person name="Dinh H.D."/>
            <person name="Fernandez S.F."/>
            <person name="Fernando P.F."/>
            <person name="Forbes L.F."/>
            <person name="Francis C.F."/>
            <person name="Francisco L.F."/>
            <person name="Fu Q.F."/>
            <person name="Garcia-Iii R.G."/>
            <person name="Garrett T.G."/>
            <person name="Gross S.G."/>
            <person name="Gubbala S.G."/>
            <person name="Hirani K.H."/>
            <person name="Hogues M.H."/>
            <person name="Hollins B.H."/>
            <person name="Jackson L.J."/>
            <person name="Javaid M.J."/>
            <person name="Jhangiani S.J."/>
            <person name="Johnson A.J."/>
            <person name="Johnson B.J."/>
            <person name="Jones J.J."/>
            <person name="Joshi V.J."/>
            <person name="Kalu J.K."/>
            <person name="Khan N.K."/>
            <person name="Korchina V.K."/>
            <person name="Kovar C.K."/>
            <person name="Lago L.L."/>
            <person name="Lara F.L."/>
            <person name="Le T.-K.L."/>
            <person name="Lee S.L."/>
            <person name="Legall-Iii F.L."/>
            <person name="Lemon S.L."/>
            <person name="Liu J.L."/>
            <person name="Liu Y.-S.L."/>
            <person name="Liyanage D.L."/>
            <person name="Lopez J.L."/>
            <person name="Lorensuhewa L.L."/>
            <person name="Mata R.M."/>
            <person name="Mathew T.M."/>
            <person name="Mercado C.M."/>
            <person name="Mercado I.M."/>
            <person name="Morales K.M."/>
            <person name="Morgan M.M."/>
            <person name="Munidasa M.M."/>
            <person name="Ngo D.N."/>
            <person name="Nguyen L.N."/>
            <person name="Nguyen T.N."/>
            <person name="Nguyen N.N."/>
            <person name="Obregon M.O."/>
            <person name="Okwuonu G.O."/>
            <person name="Ongeri F.O."/>
            <person name="Onwere C.O."/>
            <person name="Osifeso I.O."/>
            <person name="Parra A.P."/>
            <person name="Patil S.P."/>
            <person name="Perez A.P."/>
            <person name="Perez Y.P."/>
            <person name="Pham C.P."/>
            <person name="Pu L.-L.P."/>
            <person name="Puazo M.P."/>
            <person name="Quiroz J.Q."/>
            <person name="Rouhana J.R."/>
            <person name="Ruiz M.R."/>
            <person name="Ruiz S.-J.R."/>
            <person name="Saada N.S."/>
            <person name="Santibanez J.S."/>
            <person name="Scheel M.S."/>
            <person name="Schneider B.S."/>
            <person name="Simmons D.S."/>
            <person name="Sisson I.S."/>
            <person name="Tang L.-Y.T."/>
            <person name="Thornton R.T."/>
            <person name="Tisius J.T."/>
            <person name="Toledanes G.T."/>
            <person name="Trejos Z.T."/>
            <person name="Usmani K.U."/>
            <person name="Varghese R.V."/>
            <person name="Vattathil S.V."/>
            <person name="Vee V.V."/>
            <person name="Walker D.W."/>
            <person name="Weissenberger G.W."/>
            <person name="White C.W."/>
            <person name="Williams A.W."/>
            <person name="Woodworth J.W."/>
            <person name="Wright R.W."/>
            <person name="Zhu Y.Z."/>
            <person name="Han Y.H."/>
            <person name="Newsham I.N."/>
            <person name="Nazareth L.N."/>
            <person name="Worley K.W."/>
            <person name="Muzny D.M."/>
            <person name="Rogers J.R."/>
            <person name="Gibbs R.G."/>
        </authorList>
    </citation>
    <scope>NUCLEOTIDE SEQUENCE [LARGE SCALE GENOMIC DNA]</scope>
</reference>
<reference evidence="1" key="2">
    <citation type="submission" date="2025-08" db="UniProtKB">
        <authorList>
            <consortium name="Ensembl"/>
        </authorList>
    </citation>
    <scope>IDENTIFICATION</scope>
</reference>
<evidence type="ECO:0000313" key="1">
    <source>
        <dbReference type="Ensembl" id="ENSPANP00000057501.1"/>
    </source>
</evidence>
<dbReference type="PRINTS" id="PR02045">
    <property type="entry name" value="F138DOMAIN"/>
</dbReference>
<dbReference type="GeneTree" id="ENSGT00940000164709"/>
<dbReference type="PANTHER" id="PTHR46254:SF3">
    <property type="entry name" value="SECRETED PROTEIN"/>
    <property type="match status" value="1"/>
</dbReference>
<reference evidence="1" key="3">
    <citation type="submission" date="2025-09" db="UniProtKB">
        <authorList>
            <consortium name="Ensembl"/>
        </authorList>
    </citation>
    <scope>IDENTIFICATION</scope>
</reference>